<evidence type="ECO:0000313" key="9">
    <source>
        <dbReference type="Proteomes" id="UP000242469"/>
    </source>
</evidence>
<keyword evidence="4 6" id="KW-1133">Transmembrane helix</keyword>
<dbReference type="InterPro" id="IPR000620">
    <property type="entry name" value="EamA_dom"/>
</dbReference>
<feature type="transmembrane region" description="Helical" evidence="6">
    <location>
        <begin position="186"/>
        <end position="207"/>
    </location>
</feature>
<dbReference type="SUPFAM" id="SSF103481">
    <property type="entry name" value="Multidrug resistance efflux transporter EmrE"/>
    <property type="match status" value="2"/>
</dbReference>
<comment type="subcellular location">
    <subcellularLocation>
        <location evidence="1">Membrane</location>
        <topology evidence="1">Multi-pass membrane protein</topology>
    </subcellularLocation>
</comment>
<keyword evidence="5 6" id="KW-0472">Membrane</keyword>
<feature type="transmembrane region" description="Helical" evidence="6">
    <location>
        <begin position="219"/>
        <end position="239"/>
    </location>
</feature>
<organism evidence="8 9">
    <name type="scientific">Marinobacterium iners DSM 11526</name>
    <dbReference type="NCBI Taxonomy" id="1122198"/>
    <lineage>
        <taxon>Bacteria</taxon>
        <taxon>Pseudomonadati</taxon>
        <taxon>Pseudomonadota</taxon>
        <taxon>Gammaproteobacteria</taxon>
        <taxon>Oceanospirillales</taxon>
        <taxon>Oceanospirillaceae</taxon>
        <taxon>Marinobacterium</taxon>
    </lineage>
</organism>
<evidence type="ECO:0000256" key="6">
    <source>
        <dbReference type="SAM" id="Phobius"/>
    </source>
</evidence>
<evidence type="ECO:0000313" key="8">
    <source>
        <dbReference type="EMBL" id="SEB15818.1"/>
    </source>
</evidence>
<comment type="similarity">
    <text evidence="2">Belongs to the EamA transporter family.</text>
</comment>
<keyword evidence="9" id="KW-1185">Reference proteome</keyword>
<gene>
    <name evidence="8" type="ORF">SAMN02745729_12525</name>
</gene>
<feature type="transmembrane region" description="Helical" evidence="6">
    <location>
        <begin position="156"/>
        <end position="174"/>
    </location>
</feature>
<evidence type="ECO:0000256" key="3">
    <source>
        <dbReference type="ARBA" id="ARBA00022692"/>
    </source>
</evidence>
<protein>
    <submittedName>
        <fullName evidence="8">Drug/metabolite transporter, DME family</fullName>
    </submittedName>
</protein>
<feature type="transmembrane region" description="Helical" evidence="6">
    <location>
        <begin position="277"/>
        <end position="294"/>
    </location>
</feature>
<proteinExistence type="inferred from homology"/>
<evidence type="ECO:0000256" key="5">
    <source>
        <dbReference type="ARBA" id="ARBA00023136"/>
    </source>
</evidence>
<accession>A0A1H4H403</accession>
<dbReference type="Gene3D" id="1.10.3730.20">
    <property type="match status" value="1"/>
</dbReference>
<dbReference type="Pfam" id="PF00892">
    <property type="entry name" value="EamA"/>
    <property type="match status" value="2"/>
</dbReference>
<reference evidence="9" key="1">
    <citation type="submission" date="2016-10" db="EMBL/GenBank/DDBJ databases">
        <authorList>
            <person name="Varghese N."/>
            <person name="Submissions S."/>
        </authorList>
    </citation>
    <scope>NUCLEOTIDE SEQUENCE [LARGE SCALE GENOMIC DNA]</scope>
    <source>
        <strain evidence="9">DSM 11526</strain>
    </source>
</reference>
<evidence type="ECO:0000259" key="7">
    <source>
        <dbReference type="Pfam" id="PF00892"/>
    </source>
</evidence>
<evidence type="ECO:0000256" key="1">
    <source>
        <dbReference type="ARBA" id="ARBA00004141"/>
    </source>
</evidence>
<dbReference type="PANTHER" id="PTHR32322">
    <property type="entry name" value="INNER MEMBRANE TRANSPORTER"/>
    <property type="match status" value="1"/>
</dbReference>
<dbReference type="InterPro" id="IPR050638">
    <property type="entry name" value="AA-Vitamin_Transporters"/>
</dbReference>
<feature type="domain" description="EamA" evidence="7">
    <location>
        <begin position="9"/>
        <end position="142"/>
    </location>
</feature>
<dbReference type="STRING" id="1122198.SAMN02745729_12525"/>
<evidence type="ECO:0000256" key="4">
    <source>
        <dbReference type="ARBA" id="ARBA00022989"/>
    </source>
</evidence>
<dbReference type="EMBL" id="FNRJ01000025">
    <property type="protein sequence ID" value="SEB15818.1"/>
    <property type="molecule type" value="Genomic_DNA"/>
</dbReference>
<keyword evidence="3 6" id="KW-0812">Transmembrane</keyword>
<feature type="transmembrane region" description="Helical" evidence="6">
    <location>
        <begin position="126"/>
        <end position="144"/>
    </location>
</feature>
<dbReference type="PANTHER" id="PTHR32322:SF2">
    <property type="entry name" value="EAMA DOMAIN-CONTAINING PROTEIN"/>
    <property type="match status" value="1"/>
</dbReference>
<sequence length="304" mass="32000">MGNQQDDMQGIAAIVLASVLWGTTGTAASFAPAVSPLATGAFAMGGGGVLLVLHALRFLLKDRARLKACYAVLLTGGAAVALYPLAFYSAMRLSGVAMGTVISIASAPLFAVVLERLIGKKQVSSRWILGFITGGLGILLLTWGKEPQSVEGGNEWQYIGAALGLLAGLTYAVYSWSARRLIEQGIHARAAMAAMFGLAALVLLPSLAITGDNLLTTPIHASVALYMAVVPMFIGYLCFSRGLRQVEASTATLITLLEPVVAVMLAVLIVGERFMPVGWLGVMLIMLSLLLQTVRRRPGGIKSR</sequence>
<dbReference type="InterPro" id="IPR037185">
    <property type="entry name" value="EmrE-like"/>
</dbReference>
<dbReference type="RefSeq" id="WP_091828038.1">
    <property type="nucleotide sequence ID" value="NZ_FNRJ01000025.1"/>
</dbReference>
<feature type="transmembrane region" description="Helical" evidence="6">
    <location>
        <begin position="68"/>
        <end position="87"/>
    </location>
</feature>
<dbReference type="Proteomes" id="UP000242469">
    <property type="component" value="Unassembled WGS sequence"/>
</dbReference>
<feature type="transmembrane region" description="Helical" evidence="6">
    <location>
        <begin position="93"/>
        <end position="114"/>
    </location>
</feature>
<dbReference type="OrthoDB" id="9787117at2"/>
<dbReference type="AlphaFoldDB" id="A0A1H4H403"/>
<feature type="transmembrane region" description="Helical" evidence="6">
    <location>
        <begin position="37"/>
        <end position="56"/>
    </location>
</feature>
<name>A0A1H4H403_9GAMM</name>
<feature type="domain" description="EamA" evidence="7">
    <location>
        <begin position="159"/>
        <end position="291"/>
    </location>
</feature>
<evidence type="ECO:0000256" key="2">
    <source>
        <dbReference type="ARBA" id="ARBA00007362"/>
    </source>
</evidence>
<feature type="transmembrane region" description="Helical" evidence="6">
    <location>
        <begin position="251"/>
        <end position="271"/>
    </location>
</feature>
<dbReference type="GO" id="GO:0016020">
    <property type="term" value="C:membrane"/>
    <property type="evidence" value="ECO:0007669"/>
    <property type="project" value="UniProtKB-SubCell"/>
</dbReference>